<reference evidence="2 3" key="1">
    <citation type="submission" date="2019-10" db="EMBL/GenBank/DDBJ databases">
        <authorList>
            <person name="Palmer J.M."/>
        </authorList>
    </citation>
    <scope>NUCLEOTIDE SEQUENCE [LARGE SCALE GENOMIC DNA]</scope>
    <source>
        <strain evidence="2 3">TWF696</strain>
    </source>
</reference>
<dbReference type="Proteomes" id="UP001375240">
    <property type="component" value="Unassembled WGS sequence"/>
</dbReference>
<dbReference type="AlphaFoldDB" id="A0AAV9U5W6"/>
<name>A0AAV9U5W6_9PEZI</name>
<keyword evidence="1" id="KW-1133">Transmembrane helix</keyword>
<sequence length="433" mass="49816">MEEIRLHLLFGPLAAAAVLALLYRFFSSNQPKRASATPPAEKPAQTTLKTYTPAEIAALGRFPDYAALTGVPLPDPYLSFNIATARPRPYRPFRWAYHQTMSLSKMEPNWWLELESTYVARLAQRAALYEKYGRKIINRMEDTTGTVALACREVMEMALQFLAARYPMYFSLDVSTMTFENRILKRTFDVGESVDPLMVVFQNVPEDFVVMAKWRKGMDCGDAEGDGEREGKYVFMAGILCSSLFWDMGTKIGKTVGQIHATVPDYPEKMSMSMDRYFTKLTTDKPIQRGSWDISVGEPLFIPAGDPSKVHRERQDPDLKEEDLTLRVDWQTLRRLPLSNAIVFNFKALFTPLSEFADEPGVPALLEKVVREGHRGIIEYKGLWHVEHVALPMLARMRREQEESGVWREEVRTLEESPFYRGWEEKWRRQQGF</sequence>
<keyword evidence="1" id="KW-0472">Membrane</keyword>
<dbReference type="EMBL" id="JAVHNQ010000011">
    <property type="protein sequence ID" value="KAK6336150.1"/>
    <property type="molecule type" value="Genomic_DNA"/>
</dbReference>
<dbReference type="Pfam" id="PF11927">
    <property type="entry name" value="HODM_asu-like"/>
    <property type="match status" value="1"/>
</dbReference>
<dbReference type="InterPro" id="IPR021848">
    <property type="entry name" value="HODM_asu-like"/>
</dbReference>
<proteinExistence type="predicted"/>
<accession>A0AAV9U5W6</accession>
<protein>
    <submittedName>
        <fullName evidence="2">Uncharacterized protein</fullName>
    </submittedName>
</protein>
<comment type="caution">
    <text evidence="2">The sequence shown here is derived from an EMBL/GenBank/DDBJ whole genome shotgun (WGS) entry which is preliminary data.</text>
</comment>
<keyword evidence="1" id="KW-0812">Transmembrane</keyword>
<gene>
    <name evidence="2" type="ORF">TWF696_001716</name>
</gene>
<evidence type="ECO:0000313" key="3">
    <source>
        <dbReference type="Proteomes" id="UP001375240"/>
    </source>
</evidence>
<organism evidence="2 3">
    <name type="scientific">Orbilia brochopaga</name>
    <dbReference type="NCBI Taxonomy" id="3140254"/>
    <lineage>
        <taxon>Eukaryota</taxon>
        <taxon>Fungi</taxon>
        <taxon>Dikarya</taxon>
        <taxon>Ascomycota</taxon>
        <taxon>Pezizomycotina</taxon>
        <taxon>Orbiliomycetes</taxon>
        <taxon>Orbiliales</taxon>
        <taxon>Orbiliaceae</taxon>
        <taxon>Orbilia</taxon>
    </lineage>
</organism>
<evidence type="ECO:0000313" key="2">
    <source>
        <dbReference type="EMBL" id="KAK6336150.1"/>
    </source>
</evidence>
<feature type="transmembrane region" description="Helical" evidence="1">
    <location>
        <begin position="6"/>
        <end position="26"/>
    </location>
</feature>
<evidence type="ECO:0000256" key="1">
    <source>
        <dbReference type="SAM" id="Phobius"/>
    </source>
</evidence>
<keyword evidence="3" id="KW-1185">Reference proteome</keyword>